<feature type="region of interest" description="Disordered" evidence="1">
    <location>
        <begin position="208"/>
        <end position="250"/>
    </location>
</feature>
<feature type="region of interest" description="Disordered" evidence="1">
    <location>
        <begin position="708"/>
        <end position="763"/>
    </location>
</feature>
<feature type="region of interest" description="Disordered" evidence="1">
    <location>
        <begin position="102"/>
        <end position="180"/>
    </location>
</feature>
<feature type="compositionally biased region" description="Polar residues" evidence="1">
    <location>
        <begin position="501"/>
        <end position="510"/>
    </location>
</feature>
<feature type="region of interest" description="Disordered" evidence="1">
    <location>
        <begin position="345"/>
        <end position="400"/>
    </location>
</feature>
<keyword evidence="3" id="KW-1185">Reference proteome</keyword>
<comment type="caution">
    <text evidence="2">The sequence shown here is derived from an EMBL/GenBank/DDBJ whole genome shotgun (WGS) entry which is preliminary data.</text>
</comment>
<evidence type="ECO:0000313" key="2">
    <source>
        <dbReference type="EMBL" id="KAF6221377.1"/>
    </source>
</evidence>
<dbReference type="AlphaFoldDB" id="A0A8H6FAJ6"/>
<protein>
    <submittedName>
        <fullName evidence="2">Uncharacterized protein</fullName>
    </submittedName>
</protein>
<dbReference type="RefSeq" id="XP_037150812.1">
    <property type="nucleotide sequence ID" value="XM_037293159.1"/>
</dbReference>
<feature type="compositionally biased region" description="Basic and acidic residues" evidence="1">
    <location>
        <begin position="346"/>
        <end position="364"/>
    </location>
</feature>
<accession>A0A8H6FAJ6</accession>
<name>A0A8H6FAJ6_9LECA</name>
<dbReference type="Proteomes" id="UP000593566">
    <property type="component" value="Unassembled WGS sequence"/>
</dbReference>
<feature type="compositionally biased region" description="Polar residues" evidence="1">
    <location>
        <begin position="23"/>
        <end position="34"/>
    </location>
</feature>
<proteinExistence type="predicted"/>
<reference evidence="2 3" key="1">
    <citation type="journal article" date="2020" name="Genomics">
        <title>Complete, high-quality genomes from long-read metagenomic sequencing of two wolf lichen thalli reveals enigmatic genome architecture.</title>
        <authorList>
            <person name="McKenzie S.K."/>
            <person name="Walston R.F."/>
            <person name="Allen J.L."/>
        </authorList>
    </citation>
    <scope>NUCLEOTIDE SEQUENCE [LARGE SCALE GENOMIC DNA]</scope>
    <source>
        <strain evidence="2">WasteWater1</strain>
    </source>
</reference>
<evidence type="ECO:0000256" key="1">
    <source>
        <dbReference type="SAM" id="MobiDB-lite"/>
    </source>
</evidence>
<feature type="compositionally biased region" description="Polar residues" evidence="1">
    <location>
        <begin position="376"/>
        <end position="399"/>
    </location>
</feature>
<dbReference type="EMBL" id="JACCJB010000014">
    <property type="protein sequence ID" value="KAF6221377.1"/>
    <property type="molecule type" value="Genomic_DNA"/>
</dbReference>
<feature type="compositionally biased region" description="Polar residues" evidence="1">
    <location>
        <begin position="167"/>
        <end position="177"/>
    </location>
</feature>
<sequence>MARSFKISFPLPRRPSASPHATPGSQYSNQSNIDDSPLSHPGAKAEKVLGSLESDGPILKKKQSKKGKKQLRKYPSFMSVTLSDVDAESVKTPDEFPFPGMYTPISELVSQPTQNNGGQGSSPLLGEHYMFGSTNGGTLSNASSPRARRVDSSPTLRSHYDPKKSPLSISQQTSASSARDMALRKGFPPISSPLSLTMVEAVVSNEPDGLHSRNISTDTKVSESSKLSGNSVKRINSIPRRRPSVMDPPTLHPNANRAFHAVSPPPALIKAALPKPLGPQSQQKMLFSRPRWWAKVKTQMPPFIPIEDQQRQEDFDDDIPFIKLNVKKPNAKPKAGMRNWFDGLEDERASSGGHRDTEASEYRIPEPYNPPLSIQEIMTQGAQSPQIPWRKSSYSNKGEPTTLLDQRMSFRFNSPPIRSLYSGSSSQAPEEMSTPGSTPGSPDATIIQPTISRKGPPPGMDLKLVSFLELSSSEDETESRSDAPYRRHRIRASIEKATYNNEVSVGNAQRAQPVRPRSVINGRTKPLSRRSNSSEKVPPVPKIPDKPRLSQRASSVRWREMMEDNAGSTEGTVDSGESSLCGSMDARRARTRVEQTIRKSKFMKVTSEEEKLLEAMRDKRASIRQDDFDKGFKTAMQLQDIVARPNTAGADGRASRSSNYESRSSTSHPPQEYANQMSRANPRFSASAEDLRIQDAYPFPEVPLNRKGSAGFISPGKPSPSLSFSPSDILPETPASHNSPITPPPGHGALSAYGRSLTLSPPRGITTMNKISHERKRTGSSSVVDLDGVEQQAQVMDEDGLSWVVMDRW</sequence>
<feature type="region of interest" description="Disordered" evidence="1">
    <location>
        <begin position="643"/>
        <end position="687"/>
    </location>
</feature>
<dbReference type="GeneID" id="59330646"/>
<evidence type="ECO:0000313" key="3">
    <source>
        <dbReference type="Proteomes" id="UP000593566"/>
    </source>
</evidence>
<feature type="region of interest" description="Disordered" evidence="1">
    <location>
        <begin position="501"/>
        <end position="555"/>
    </location>
</feature>
<feature type="compositionally biased region" description="Polar residues" evidence="1">
    <location>
        <begin position="213"/>
        <end position="234"/>
    </location>
</feature>
<feature type="compositionally biased region" description="Polar residues" evidence="1">
    <location>
        <begin position="421"/>
        <end position="440"/>
    </location>
</feature>
<feature type="region of interest" description="Disordered" evidence="1">
    <location>
        <begin position="414"/>
        <end position="462"/>
    </location>
</feature>
<feature type="compositionally biased region" description="Low complexity" evidence="1">
    <location>
        <begin position="655"/>
        <end position="667"/>
    </location>
</feature>
<feature type="compositionally biased region" description="Polar residues" evidence="1">
    <location>
        <begin position="132"/>
        <end position="144"/>
    </location>
</feature>
<feature type="region of interest" description="Disordered" evidence="1">
    <location>
        <begin position="1"/>
        <end position="77"/>
    </location>
</feature>
<gene>
    <name evidence="2" type="ORF">HO133_002232</name>
</gene>
<feature type="compositionally biased region" description="Basic residues" evidence="1">
    <location>
        <begin position="59"/>
        <end position="72"/>
    </location>
</feature>
<organism evidence="2 3">
    <name type="scientific">Letharia lupina</name>
    <dbReference type="NCBI Taxonomy" id="560253"/>
    <lineage>
        <taxon>Eukaryota</taxon>
        <taxon>Fungi</taxon>
        <taxon>Dikarya</taxon>
        <taxon>Ascomycota</taxon>
        <taxon>Pezizomycotina</taxon>
        <taxon>Lecanoromycetes</taxon>
        <taxon>OSLEUM clade</taxon>
        <taxon>Lecanoromycetidae</taxon>
        <taxon>Lecanorales</taxon>
        <taxon>Lecanorineae</taxon>
        <taxon>Parmeliaceae</taxon>
        <taxon>Letharia</taxon>
    </lineage>
</organism>